<keyword evidence="2" id="KW-1185">Reference proteome</keyword>
<gene>
    <name evidence="1" type="ORF">CEURO_LOCUS6745</name>
</gene>
<proteinExistence type="predicted"/>
<evidence type="ECO:0000313" key="1">
    <source>
        <dbReference type="EMBL" id="CAH9078477.1"/>
    </source>
</evidence>
<dbReference type="Proteomes" id="UP001152484">
    <property type="component" value="Unassembled WGS sequence"/>
</dbReference>
<sequence>MMIFSQAECCGQELEADYYFLFKADQMILDKRMKPQTSAQSIVFSLSTTSVTSPALIEQSDLFEVTEDCSFIHVISRRNKKKLAIQTSFMQTRSQLRLKT</sequence>
<dbReference type="OrthoDB" id="10626482at2759"/>
<comment type="caution">
    <text evidence="1">The sequence shown here is derived from an EMBL/GenBank/DDBJ whole genome shotgun (WGS) entry which is preliminary data.</text>
</comment>
<dbReference type="AlphaFoldDB" id="A0A9P0YWV9"/>
<reference evidence="1" key="1">
    <citation type="submission" date="2022-07" db="EMBL/GenBank/DDBJ databases">
        <authorList>
            <person name="Macas J."/>
            <person name="Novak P."/>
            <person name="Neumann P."/>
        </authorList>
    </citation>
    <scope>NUCLEOTIDE SEQUENCE</scope>
</reference>
<protein>
    <submittedName>
        <fullName evidence="1">Uncharacterized protein</fullName>
    </submittedName>
</protein>
<name>A0A9P0YWV9_CUSEU</name>
<accession>A0A9P0YWV9</accession>
<dbReference type="EMBL" id="CAMAPE010000010">
    <property type="protein sequence ID" value="CAH9078477.1"/>
    <property type="molecule type" value="Genomic_DNA"/>
</dbReference>
<evidence type="ECO:0000313" key="2">
    <source>
        <dbReference type="Proteomes" id="UP001152484"/>
    </source>
</evidence>
<organism evidence="1 2">
    <name type="scientific">Cuscuta europaea</name>
    <name type="common">European dodder</name>
    <dbReference type="NCBI Taxonomy" id="41803"/>
    <lineage>
        <taxon>Eukaryota</taxon>
        <taxon>Viridiplantae</taxon>
        <taxon>Streptophyta</taxon>
        <taxon>Embryophyta</taxon>
        <taxon>Tracheophyta</taxon>
        <taxon>Spermatophyta</taxon>
        <taxon>Magnoliopsida</taxon>
        <taxon>eudicotyledons</taxon>
        <taxon>Gunneridae</taxon>
        <taxon>Pentapetalae</taxon>
        <taxon>asterids</taxon>
        <taxon>lamiids</taxon>
        <taxon>Solanales</taxon>
        <taxon>Convolvulaceae</taxon>
        <taxon>Cuscuteae</taxon>
        <taxon>Cuscuta</taxon>
        <taxon>Cuscuta subgen. Cuscuta</taxon>
    </lineage>
</organism>